<dbReference type="PANTHER" id="PTHR47098">
    <property type="entry name" value="PROTEIN MAK32"/>
    <property type="match status" value="1"/>
</dbReference>
<dbReference type="InterPro" id="IPR029056">
    <property type="entry name" value="Ribokinase-like"/>
</dbReference>
<dbReference type="SUPFAM" id="SSF53613">
    <property type="entry name" value="Ribokinase-like"/>
    <property type="match status" value="1"/>
</dbReference>
<proteinExistence type="predicted"/>
<dbReference type="PANTHER" id="PTHR47098:SF2">
    <property type="entry name" value="PROTEIN MAK32"/>
    <property type="match status" value="1"/>
</dbReference>
<evidence type="ECO:0000313" key="2">
    <source>
        <dbReference type="EMBL" id="EXJ81713.1"/>
    </source>
</evidence>
<dbReference type="EMBL" id="AMWN01000007">
    <property type="protein sequence ID" value="EXJ81713.1"/>
    <property type="molecule type" value="Genomic_DNA"/>
</dbReference>
<dbReference type="Pfam" id="PF00294">
    <property type="entry name" value="PfkB"/>
    <property type="match status" value="1"/>
</dbReference>
<evidence type="ECO:0000259" key="1">
    <source>
        <dbReference type="Pfam" id="PF00294"/>
    </source>
</evidence>
<dbReference type="RefSeq" id="XP_007726834.1">
    <property type="nucleotide sequence ID" value="XM_007728644.1"/>
</dbReference>
<dbReference type="Gene3D" id="3.40.1190.20">
    <property type="match status" value="1"/>
</dbReference>
<keyword evidence="3" id="KW-1185">Reference proteome</keyword>
<accession>W9XNA8</accession>
<dbReference type="eggNOG" id="ENOG502RXN8">
    <property type="taxonomic scope" value="Eukaryota"/>
</dbReference>
<evidence type="ECO:0000313" key="3">
    <source>
        <dbReference type="Proteomes" id="UP000019484"/>
    </source>
</evidence>
<dbReference type="AlphaFoldDB" id="W9XNA8"/>
<gene>
    <name evidence="2" type="ORF">A1O1_07778</name>
</gene>
<dbReference type="Proteomes" id="UP000019484">
    <property type="component" value="Unassembled WGS sequence"/>
</dbReference>
<name>W9XNA8_9EURO</name>
<dbReference type="GeneID" id="19162633"/>
<dbReference type="HOGENOM" id="CLU_032834_0_0_1"/>
<dbReference type="InterPro" id="IPR011611">
    <property type="entry name" value="PfkB_dom"/>
</dbReference>
<comment type="caution">
    <text evidence="2">The sequence shown here is derived from an EMBL/GenBank/DDBJ whole genome shotgun (WGS) entry which is preliminary data.</text>
</comment>
<feature type="domain" description="Carbohydrate kinase PfkB" evidence="1">
    <location>
        <begin position="55"/>
        <end position="277"/>
    </location>
</feature>
<sequence>MANAADRFAFCTLGMFIIDEIEYLNGRAREQSIIGGAGTYAALGARLAAGAQQAKYVSWIVDVGSDFPAEFRALIDSWHTNCVFRLDTARLTTRAWNGYGPNEYRAFKYLTPKLRLDQDSLSDEQVLARSFHMVCSASRCISLVEGIMARRRRLAIDEPRPVFVWEPIPDLCSPEELQRLREAATFVDVVSPNADEFAAFFTSMPEYADRRAAVGHLLGMGDAQPLKTVLVIREGAHGCTTYSGRTSLHLRAHHQSSERVVDPTGGGNTFLGALAIAMTGTACPAQDTLDMSDVAGSAFQQQGLLLALLHATIAASYAIEQTGMPSLSNPDCDCWNGQAYLERFLEYLKREKAHIAGQLSRQVVSET</sequence>
<organism evidence="2 3">
    <name type="scientific">Capronia coronata CBS 617.96</name>
    <dbReference type="NCBI Taxonomy" id="1182541"/>
    <lineage>
        <taxon>Eukaryota</taxon>
        <taxon>Fungi</taxon>
        <taxon>Dikarya</taxon>
        <taxon>Ascomycota</taxon>
        <taxon>Pezizomycotina</taxon>
        <taxon>Eurotiomycetes</taxon>
        <taxon>Chaetothyriomycetidae</taxon>
        <taxon>Chaetothyriales</taxon>
        <taxon>Herpotrichiellaceae</taxon>
        <taxon>Capronia</taxon>
    </lineage>
</organism>
<protein>
    <recommendedName>
        <fullName evidence="1">Carbohydrate kinase PfkB domain-containing protein</fullName>
    </recommendedName>
</protein>
<dbReference type="OrthoDB" id="497927at2759"/>
<dbReference type="STRING" id="1182541.W9XNA8"/>
<reference evidence="2 3" key="1">
    <citation type="submission" date="2013-03" db="EMBL/GenBank/DDBJ databases">
        <title>The Genome Sequence of Capronia coronata CBS 617.96.</title>
        <authorList>
            <consortium name="The Broad Institute Genomics Platform"/>
            <person name="Cuomo C."/>
            <person name="de Hoog S."/>
            <person name="Gorbushina A."/>
            <person name="Walker B."/>
            <person name="Young S.K."/>
            <person name="Zeng Q."/>
            <person name="Gargeya S."/>
            <person name="Fitzgerald M."/>
            <person name="Haas B."/>
            <person name="Abouelleil A."/>
            <person name="Allen A.W."/>
            <person name="Alvarado L."/>
            <person name="Arachchi H.M."/>
            <person name="Berlin A.M."/>
            <person name="Chapman S.B."/>
            <person name="Gainer-Dewar J."/>
            <person name="Goldberg J."/>
            <person name="Griggs A."/>
            <person name="Gujja S."/>
            <person name="Hansen M."/>
            <person name="Howarth C."/>
            <person name="Imamovic A."/>
            <person name="Ireland A."/>
            <person name="Larimer J."/>
            <person name="McCowan C."/>
            <person name="Murphy C."/>
            <person name="Pearson M."/>
            <person name="Poon T.W."/>
            <person name="Priest M."/>
            <person name="Roberts A."/>
            <person name="Saif S."/>
            <person name="Shea T."/>
            <person name="Sisk P."/>
            <person name="Sykes S."/>
            <person name="Wortman J."/>
            <person name="Nusbaum C."/>
            <person name="Birren B."/>
        </authorList>
    </citation>
    <scope>NUCLEOTIDE SEQUENCE [LARGE SCALE GENOMIC DNA]</scope>
    <source>
        <strain evidence="2 3">CBS 617.96</strain>
    </source>
</reference>